<gene>
    <name evidence="2" type="ORF">SAMN05216188_13517</name>
</gene>
<dbReference type="EMBL" id="FOFR01000035">
    <property type="protein sequence ID" value="SES33755.1"/>
    <property type="molecule type" value="Genomic_DNA"/>
</dbReference>
<keyword evidence="3" id="KW-1185">Reference proteome</keyword>
<evidence type="ECO:0000256" key="1">
    <source>
        <dbReference type="SAM" id="SignalP"/>
    </source>
</evidence>
<protein>
    <submittedName>
        <fullName evidence="2">Uncharacterized protein</fullName>
    </submittedName>
</protein>
<dbReference type="AlphaFoldDB" id="A0A1H9WIP9"/>
<evidence type="ECO:0000313" key="3">
    <source>
        <dbReference type="Proteomes" id="UP000199352"/>
    </source>
</evidence>
<feature type="chain" id="PRO_5039289972" evidence="1">
    <location>
        <begin position="23"/>
        <end position="47"/>
    </location>
</feature>
<sequence>MKNIQVAAYAATYSLLAAAALAAAAEQPTLGYDVVGLVLSLWSMKFG</sequence>
<proteinExistence type="predicted"/>
<evidence type="ECO:0000313" key="2">
    <source>
        <dbReference type="EMBL" id="SES33755.1"/>
    </source>
</evidence>
<keyword evidence="1" id="KW-0732">Signal</keyword>
<feature type="signal peptide" evidence="1">
    <location>
        <begin position="1"/>
        <end position="22"/>
    </location>
</feature>
<organism evidence="2 3">
    <name type="scientific">Lentzea xinjiangensis</name>
    <dbReference type="NCBI Taxonomy" id="402600"/>
    <lineage>
        <taxon>Bacteria</taxon>
        <taxon>Bacillati</taxon>
        <taxon>Actinomycetota</taxon>
        <taxon>Actinomycetes</taxon>
        <taxon>Pseudonocardiales</taxon>
        <taxon>Pseudonocardiaceae</taxon>
        <taxon>Lentzea</taxon>
    </lineage>
</organism>
<name>A0A1H9WIP9_9PSEU</name>
<dbReference type="RefSeq" id="WP_177221653.1">
    <property type="nucleotide sequence ID" value="NZ_FOFR01000035.1"/>
</dbReference>
<dbReference type="Proteomes" id="UP000199352">
    <property type="component" value="Unassembled WGS sequence"/>
</dbReference>
<reference evidence="3" key="1">
    <citation type="submission" date="2016-10" db="EMBL/GenBank/DDBJ databases">
        <authorList>
            <person name="Varghese N."/>
            <person name="Submissions S."/>
        </authorList>
    </citation>
    <scope>NUCLEOTIDE SEQUENCE [LARGE SCALE GENOMIC DNA]</scope>
    <source>
        <strain evidence="3">CGMCC 4.3525</strain>
    </source>
</reference>
<accession>A0A1H9WIP9</accession>